<dbReference type="RefSeq" id="WP_075528583.1">
    <property type="nucleotide sequence ID" value="NZ_CP017560.1"/>
</dbReference>
<evidence type="ECO:0000259" key="1">
    <source>
        <dbReference type="Pfam" id="PF07993"/>
    </source>
</evidence>
<accession>A0A1D8JI69</accession>
<protein>
    <submittedName>
        <fullName evidence="2">3-beta hydroxysteroid dehydrogenase</fullName>
    </submittedName>
</protein>
<dbReference type="SUPFAM" id="SSF51735">
    <property type="entry name" value="NAD(P)-binding Rossmann-fold domains"/>
    <property type="match status" value="1"/>
</dbReference>
<dbReference type="AlphaFoldDB" id="A0A1D8JI69"/>
<dbReference type="KEGG" id="surl:BI350_13340"/>
<keyword evidence="3" id="KW-1185">Reference proteome</keyword>
<dbReference type="InterPro" id="IPR026055">
    <property type="entry name" value="FAR"/>
</dbReference>
<dbReference type="Gene3D" id="3.40.50.720">
    <property type="entry name" value="NAD(P)-binding Rossmann-like Domain"/>
    <property type="match status" value="1"/>
</dbReference>
<dbReference type="CDD" id="cd05263">
    <property type="entry name" value="MupV_like_SDR_e"/>
    <property type="match status" value="1"/>
</dbReference>
<dbReference type="Pfam" id="PF07993">
    <property type="entry name" value="NAD_binding_4"/>
    <property type="match status" value="1"/>
</dbReference>
<organism evidence="2 3">
    <name type="scientific">Sporosarcina ureilytica</name>
    <dbReference type="NCBI Taxonomy" id="298596"/>
    <lineage>
        <taxon>Bacteria</taxon>
        <taxon>Bacillati</taxon>
        <taxon>Bacillota</taxon>
        <taxon>Bacilli</taxon>
        <taxon>Bacillales</taxon>
        <taxon>Caryophanaceae</taxon>
        <taxon>Sporosarcina</taxon>
    </lineage>
</organism>
<dbReference type="EMBL" id="CP017560">
    <property type="protein sequence ID" value="AOV08420.1"/>
    <property type="molecule type" value="Genomic_DNA"/>
</dbReference>
<proteinExistence type="predicted"/>
<dbReference type="InterPro" id="IPR013120">
    <property type="entry name" value="FAR_NAD-bd"/>
</dbReference>
<dbReference type="GO" id="GO:0080019">
    <property type="term" value="F:alcohol-forming very long-chain fatty acyl-CoA reductase activity"/>
    <property type="evidence" value="ECO:0007669"/>
    <property type="project" value="InterPro"/>
</dbReference>
<sequence length="362" mass="41131">MRTHFFTGFPGFIASELIKEILRQGEVKKIYLLIQKEQVVLAKSKIKSIMEEVQVIVPFELIVGDISKPSLSIEQSVIQQLNTEHLTVWHLAAIYDLAVQAEIAWKVNVDGTRYVNEFVKHHPSIERYMYFSTAYVAGKREGLLLETELIRPTAFKNHYEETKFEAEILVESLKTHIPLTIIRPGIVRGHSITGETIKFDGPYFFMNMIDRLKWLPFIPYVGKTEACINVVPIDYIINATVYLSKSPEAVGETIHLTDPAPHPIEDVYRAMVIELTGKKPKGRLPRILAEKGLSSTKLQQKLGVEVETIDYLTWNATFDTTIAQQLLAPSGIKCADFIQSIPTMTAFYNKNKGNPEFHIKIN</sequence>
<name>A0A1D8JI69_9BACL</name>
<reference evidence="2 3" key="1">
    <citation type="submission" date="2016-09" db="EMBL/GenBank/DDBJ databases">
        <title>Complete genome sequence of the Lysinibacillus sphaericus LMG 22257, a specie of Bacillus with ureolytic activity that can effectively biodeposit calcium carbonate.</title>
        <authorList>
            <person name="Yan W."/>
        </authorList>
    </citation>
    <scope>NUCLEOTIDE SEQUENCE [LARGE SCALE GENOMIC DNA]</scope>
    <source>
        <strain evidence="2 3">LMG 22257</strain>
    </source>
</reference>
<evidence type="ECO:0000313" key="2">
    <source>
        <dbReference type="EMBL" id="AOV08420.1"/>
    </source>
</evidence>
<gene>
    <name evidence="2" type="ORF">BI350_13340</name>
</gene>
<evidence type="ECO:0000313" key="3">
    <source>
        <dbReference type="Proteomes" id="UP000185746"/>
    </source>
</evidence>
<dbReference type="Proteomes" id="UP000185746">
    <property type="component" value="Chromosome"/>
</dbReference>
<dbReference type="PANTHER" id="PTHR11011">
    <property type="entry name" value="MALE STERILITY PROTEIN 2-RELATED"/>
    <property type="match status" value="1"/>
</dbReference>
<feature type="domain" description="Thioester reductase (TE)" evidence="1">
    <location>
        <begin position="7"/>
        <end position="240"/>
    </location>
</feature>
<dbReference type="InterPro" id="IPR036291">
    <property type="entry name" value="NAD(P)-bd_dom_sf"/>
</dbReference>